<sequence>MKTIQFFSFSLLLLCLFNNGVSIANADFIADICGEIAKGNPTVMAGACSMALKSDMSTSGQKDLNGLGANTIHLIIAKTNNLNSQIKMKLNTVDPQIKKPMQECSNAYSTALANIKEGHPAYHNADYATTNVKLAAALDNVDACKDAFPGMLKGKFPFTKEAEDQARLVKIGLALVKIKENCKNDPNTSNSCPNKPKGMAKPQPKPVMAKPQPKPVMAKPQPKPVMAKPQPKPVMAKPQPKPVMIKPQPKPVMAKPVPKPAMNQPNATLEFEAFSRAAIKLIRMKARDMEANTSNKLATTTDPKTQKALQECQTAYHDALGRINEVYDIITTDNYRATNMKLSALLNKAHTCEDAFKAAGKMFPFAAPTQKYIEFLTIGVAVTKLSA</sequence>
<feature type="domain" description="Pectinesterase inhibitor" evidence="6">
    <location>
        <begin position="24"/>
        <end position="175"/>
    </location>
</feature>
<reference evidence="7 8" key="1">
    <citation type="submission" date="2024-01" db="EMBL/GenBank/DDBJ databases">
        <title>Genome assemblies of Stephania.</title>
        <authorList>
            <person name="Yang L."/>
        </authorList>
    </citation>
    <scope>NUCLEOTIDE SEQUENCE [LARGE SCALE GENOMIC DNA]</scope>
    <source>
        <strain evidence="7">QJT</strain>
        <tissue evidence="7">Leaf</tissue>
    </source>
</reference>
<evidence type="ECO:0000256" key="4">
    <source>
        <dbReference type="SAM" id="MobiDB-lite"/>
    </source>
</evidence>
<proteinExistence type="inferred from homology"/>
<protein>
    <recommendedName>
        <fullName evidence="6">Pectinesterase inhibitor domain-containing protein</fullName>
    </recommendedName>
</protein>
<keyword evidence="2" id="KW-1015">Disulfide bond</keyword>
<feature type="compositionally biased region" description="Polar residues" evidence="4">
    <location>
        <begin position="184"/>
        <end position="193"/>
    </location>
</feature>
<comment type="similarity">
    <text evidence="3">Belongs to the PMEI family.</text>
</comment>
<dbReference type="InterPro" id="IPR035513">
    <property type="entry name" value="Invertase/methylesterase_inhib"/>
</dbReference>
<organism evidence="7 8">
    <name type="scientific">Stephania japonica</name>
    <dbReference type="NCBI Taxonomy" id="461633"/>
    <lineage>
        <taxon>Eukaryota</taxon>
        <taxon>Viridiplantae</taxon>
        <taxon>Streptophyta</taxon>
        <taxon>Embryophyta</taxon>
        <taxon>Tracheophyta</taxon>
        <taxon>Spermatophyta</taxon>
        <taxon>Magnoliopsida</taxon>
        <taxon>Ranunculales</taxon>
        <taxon>Menispermaceae</taxon>
        <taxon>Menispermoideae</taxon>
        <taxon>Cissampelideae</taxon>
        <taxon>Stephania</taxon>
    </lineage>
</organism>
<dbReference type="InterPro" id="IPR034086">
    <property type="entry name" value="PMEI_plant"/>
</dbReference>
<evidence type="ECO:0000256" key="5">
    <source>
        <dbReference type="SAM" id="SignalP"/>
    </source>
</evidence>
<keyword evidence="1 5" id="KW-0732">Signal</keyword>
<dbReference type="PRINTS" id="PR01217">
    <property type="entry name" value="PRICHEXTENSN"/>
</dbReference>
<feature type="region of interest" description="Disordered" evidence="4">
    <location>
        <begin position="184"/>
        <end position="244"/>
    </location>
</feature>
<keyword evidence="8" id="KW-1185">Reference proteome</keyword>
<accession>A0AAP0PI29</accession>
<feature type="chain" id="PRO_5042853578" description="Pectinesterase inhibitor domain-containing protein" evidence="5">
    <location>
        <begin position="27"/>
        <end position="387"/>
    </location>
</feature>
<dbReference type="CDD" id="cd15797">
    <property type="entry name" value="PMEI"/>
    <property type="match status" value="1"/>
</dbReference>
<feature type="domain" description="Pectinesterase inhibitor" evidence="6">
    <location>
        <begin position="257"/>
        <end position="382"/>
    </location>
</feature>
<evidence type="ECO:0000313" key="7">
    <source>
        <dbReference type="EMBL" id="KAK9144832.1"/>
    </source>
</evidence>
<dbReference type="InterPro" id="IPR006501">
    <property type="entry name" value="Pectinesterase_inhib_dom"/>
</dbReference>
<evidence type="ECO:0000256" key="2">
    <source>
        <dbReference type="ARBA" id="ARBA00023157"/>
    </source>
</evidence>
<evidence type="ECO:0000256" key="3">
    <source>
        <dbReference type="ARBA" id="ARBA00038471"/>
    </source>
</evidence>
<dbReference type="AlphaFoldDB" id="A0AAP0PI29"/>
<dbReference type="GO" id="GO:0046910">
    <property type="term" value="F:pectinesterase inhibitor activity"/>
    <property type="evidence" value="ECO:0007669"/>
    <property type="project" value="InterPro"/>
</dbReference>
<evidence type="ECO:0000259" key="6">
    <source>
        <dbReference type="SMART" id="SM00856"/>
    </source>
</evidence>
<feature type="signal peptide" evidence="5">
    <location>
        <begin position="1"/>
        <end position="26"/>
    </location>
</feature>
<evidence type="ECO:0000256" key="1">
    <source>
        <dbReference type="ARBA" id="ARBA00022729"/>
    </source>
</evidence>
<dbReference type="NCBIfam" id="TIGR01614">
    <property type="entry name" value="PME_inhib"/>
    <property type="match status" value="2"/>
</dbReference>
<dbReference type="Gene3D" id="1.20.140.40">
    <property type="entry name" value="Invertase/pectin methylesterase inhibitor family protein"/>
    <property type="match status" value="2"/>
</dbReference>
<comment type="caution">
    <text evidence="7">The sequence shown here is derived from an EMBL/GenBank/DDBJ whole genome shotgun (WGS) entry which is preliminary data.</text>
</comment>
<dbReference type="PANTHER" id="PTHR35357:SF8">
    <property type="entry name" value="OS01G0111000 PROTEIN"/>
    <property type="match status" value="1"/>
</dbReference>
<dbReference type="PANTHER" id="PTHR35357">
    <property type="entry name" value="OS02G0537100 PROTEIN"/>
    <property type="match status" value="1"/>
</dbReference>
<dbReference type="SUPFAM" id="SSF101148">
    <property type="entry name" value="Plant invertase/pectin methylesterase inhibitor"/>
    <property type="match status" value="2"/>
</dbReference>
<gene>
    <name evidence="7" type="ORF">Sjap_004735</name>
</gene>
<dbReference type="SMART" id="SM00856">
    <property type="entry name" value="PMEI"/>
    <property type="match status" value="2"/>
</dbReference>
<dbReference type="Proteomes" id="UP001417504">
    <property type="component" value="Unassembled WGS sequence"/>
</dbReference>
<name>A0AAP0PI29_9MAGN</name>
<dbReference type="EMBL" id="JBBNAE010000002">
    <property type="protein sequence ID" value="KAK9144832.1"/>
    <property type="molecule type" value="Genomic_DNA"/>
</dbReference>
<dbReference type="Pfam" id="PF04043">
    <property type="entry name" value="PMEI"/>
    <property type="match status" value="2"/>
</dbReference>
<evidence type="ECO:0000313" key="8">
    <source>
        <dbReference type="Proteomes" id="UP001417504"/>
    </source>
</evidence>